<sequence length="95" mass="10339">MSDITKICPVQRLVGALLVPMTNPVGKISVVNSNQNQVGMVMEMKTIGQANHELSVLDNTPKATYLFCKFCAQIAQATDWEEVLAAEEIQEASDA</sequence>
<gene>
    <name evidence="1" type="ORF">LCGC14_1642810</name>
</gene>
<dbReference type="AlphaFoldDB" id="A0A0F9HZV7"/>
<dbReference type="EMBL" id="LAZR01013711">
    <property type="protein sequence ID" value="KKM20697.1"/>
    <property type="molecule type" value="Genomic_DNA"/>
</dbReference>
<evidence type="ECO:0000313" key="1">
    <source>
        <dbReference type="EMBL" id="KKM20697.1"/>
    </source>
</evidence>
<name>A0A0F9HZV7_9ZZZZ</name>
<reference evidence="1" key="1">
    <citation type="journal article" date="2015" name="Nature">
        <title>Complex archaea that bridge the gap between prokaryotes and eukaryotes.</title>
        <authorList>
            <person name="Spang A."/>
            <person name="Saw J.H."/>
            <person name="Jorgensen S.L."/>
            <person name="Zaremba-Niedzwiedzka K."/>
            <person name="Martijn J."/>
            <person name="Lind A.E."/>
            <person name="van Eijk R."/>
            <person name="Schleper C."/>
            <person name="Guy L."/>
            <person name="Ettema T.J."/>
        </authorList>
    </citation>
    <scope>NUCLEOTIDE SEQUENCE</scope>
</reference>
<accession>A0A0F9HZV7</accession>
<organism evidence="1">
    <name type="scientific">marine sediment metagenome</name>
    <dbReference type="NCBI Taxonomy" id="412755"/>
    <lineage>
        <taxon>unclassified sequences</taxon>
        <taxon>metagenomes</taxon>
        <taxon>ecological metagenomes</taxon>
    </lineage>
</organism>
<comment type="caution">
    <text evidence="1">The sequence shown here is derived from an EMBL/GenBank/DDBJ whole genome shotgun (WGS) entry which is preliminary data.</text>
</comment>
<proteinExistence type="predicted"/>
<protein>
    <submittedName>
        <fullName evidence="1">Uncharacterized protein</fullName>
    </submittedName>
</protein>